<evidence type="ECO:0000313" key="2">
    <source>
        <dbReference type="Proteomes" id="UP000789901"/>
    </source>
</evidence>
<evidence type="ECO:0000313" key="1">
    <source>
        <dbReference type="EMBL" id="CAG8837850.1"/>
    </source>
</evidence>
<dbReference type="EMBL" id="CAJVQB010056785">
    <property type="protein sequence ID" value="CAG8837850.1"/>
    <property type="molecule type" value="Genomic_DNA"/>
</dbReference>
<dbReference type="Proteomes" id="UP000789901">
    <property type="component" value="Unassembled WGS sequence"/>
</dbReference>
<comment type="caution">
    <text evidence="1">The sequence shown here is derived from an EMBL/GenBank/DDBJ whole genome shotgun (WGS) entry which is preliminary data.</text>
</comment>
<accession>A0ABN7WPZ1</accession>
<gene>
    <name evidence="1" type="ORF">GMARGA_LOCUS33689</name>
</gene>
<protein>
    <submittedName>
        <fullName evidence="1">35532_t:CDS:1</fullName>
    </submittedName>
</protein>
<feature type="non-terminal residue" evidence="1">
    <location>
        <position position="62"/>
    </location>
</feature>
<sequence length="62" mass="7306">MYSTKSENEKPHYSQFSGIQQISSGEYAQVHKATFQEKMYALKNFYTSLSIEDHSIELIRRE</sequence>
<name>A0ABN7WPZ1_GIGMA</name>
<reference evidence="1 2" key="1">
    <citation type="submission" date="2021-06" db="EMBL/GenBank/DDBJ databases">
        <authorList>
            <person name="Kallberg Y."/>
            <person name="Tangrot J."/>
            <person name="Rosling A."/>
        </authorList>
    </citation>
    <scope>NUCLEOTIDE SEQUENCE [LARGE SCALE GENOMIC DNA]</scope>
    <source>
        <strain evidence="1 2">120-4 pot B 10/14</strain>
    </source>
</reference>
<proteinExistence type="predicted"/>
<keyword evidence="2" id="KW-1185">Reference proteome</keyword>
<organism evidence="1 2">
    <name type="scientific">Gigaspora margarita</name>
    <dbReference type="NCBI Taxonomy" id="4874"/>
    <lineage>
        <taxon>Eukaryota</taxon>
        <taxon>Fungi</taxon>
        <taxon>Fungi incertae sedis</taxon>
        <taxon>Mucoromycota</taxon>
        <taxon>Glomeromycotina</taxon>
        <taxon>Glomeromycetes</taxon>
        <taxon>Diversisporales</taxon>
        <taxon>Gigasporaceae</taxon>
        <taxon>Gigaspora</taxon>
    </lineage>
</organism>
<dbReference type="Gene3D" id="3.30.200.20">
    <property type="entry name" value="Phosphorylase Kinase, domain 1"/>
    <property type="match status" value="1"/>
</dbReference>